<dbReference type="EMBL" id="CMVM020000872">
    <property type="status" value="NOT_ANNOTATED_CDS"/>
    <property type="molecule type" value="Genomic_DNA"/>
</dbReference>
<reference evidence="1" key="2">
    <citation type="submission" date="2022-06" db="UniProtKB">
        <authorList>
            <consortium name="EnsemblMetazoa"/>
        </authorList>
    </citation>
    <scope>IDENTIFICATION</scope>
</reference>
<evidence type="ECO:0000313" key="2">
    <source>
        <dbReference type="Proteomes" id="UP000024404"/>
    </source>
</evidence>
<dbReference type="Proteomes" id="UP000024404">
    <property type="component" value="Unassembled WGS sequence"/>
</dbReference>
<dbReference type="AlphaFoldDB" id="A0A8R1TNG9"/>
<protein>
    <submittedName>
        <fullName evidence="1">Uncharacterized protein</fullName>
    </submittedName>
</protein>
<name>A0A8R1TNG9_ONCVO</name>
<reference evidence="2" key="1">
    <citation type="submission" date="2013-10" db="EMBL/GenBank/DDBJ databases">
        <title>Genome sequencing of Onchocerca volvulus.</title>
        <authorList>
            <person name="Cotton J."/>
            <person name="Tsai J."/>
            <person name="Stanley E."/>
            <person name="Tracey A."/>
            <person name="Holroyd N."/>
            <person name="Lustigman S."/>
            <person name="Berriman M."/>
        </authorList>
    </citation>
    <scope>NUCLEOTIDE SEQUENCE</scope>
</reference>
<organism evidence="1 2">
    <name type="scientific">Onchocerca volvulus</name>
    <dbReference type="NCBI Taxonomy" id="6282"/>
    <lineage>
        <taxon>Eukaryota</taxon>
        <taxon>Metazoa</taxon>
        <taxon>Ecdysozoa</taxon>
        <taxon>Nematoda</taxon>
        <taxon>Chromadorea</taxon>
        <taxon>Rhabditida</taxon>
        <taxon>Spirurina</taxon>
        <taxon>Spiruromorpha</taxon>
        <taxon>Filarioidea</taxon>
        <taxon>Onchocercidae</taxon>
        <taxon>Onchocerca</taxon>
    </lineage>
</organism>
<sequence length="65" mass="7417">MTNKPTESSKMIAHTWKFAEMKEILFLLLLISPSFIAINGAPVTKKMKFTPKELANRFTDLQTNC</sequence>
<accession>A0A8R1TNG9</accession>
<proteinExistence type="predicted"/>
<dbReference type="EnsemblMetazoa" id="OVOC12884.1">
    <property type="protein sequence ID" value="OVOC12884.1"/>
    <property type="gene ID" value="WBGene00249693"/>
</dbReference>
<keyword evidence="2" id="KW-1185">Reference proteome</keyword>
<evidence type="ECO:0000313" key="1">
    <source>
        <dbReference type="EnsemblMetazoa" id="OVOC12884.1"/>
    </source>
</evidence>